<dbReference type="Proteomes" id="UP000004846">
    <property type="component" value="Unassembled WGS sequence"/>
</dbReference>
<evidence type="ECO:0000256" key="1">
    <source>
        <dbReference type="SAM" id="SignalP"/>
    </source>
</evidence>
<dbReference type="GO" id="GO:0004222">
    <property type="term" value="F:metalloendopeptidase activity"/>
    <property type="evidence" value="ECO:0007669"/>
    <property type="project" value="TreeGrafter"/>
</dbReference>
<dbReference type="Pfam" id="PF01551">
    <property type="entry name" value="Peptidase_M23"/>
    <property type="match status" value="1"/>
</dbReference>
<gene>
    <name evidence="3" type="ORF">HMPREF9498_00380</name>
</gene>
<sequence>MKNILLSILGVLSIVVSLAFSSYSVNAASNEWSWPLGKPYAGRYEEGQQFGNTAFNRGGTYFHDGFDFGSAIYGNGSVYAVHDGKILYAGWDPVGGGSLGAFIVLQAGNTNVIYQEFSRNVGDIKVSTGQTVKKGQLIGKFTSSHLHLGMTKKEWRSAHSSWNKDDGTWFNPIPILQGGSTPTPPNPGPKNFTTNVRYGLRVLGGSWLPEVTNFNNTNDGFAGYPNRQHDMLYIKVDKGQMKYRVHTAQSGWLPWVSKGDKSDTVNGAAGMPGQAIDGVQLNYITPKGEKLSQAYYRSQTTKRSGWLKVSADNGSIPGLDSYAGIFGEPLDRLQIGISQSNPF</sequence>
<feature type="domain" description="M23ase beta-sheet core" evidence="2">
    <location>
        <begin position="62"/>
        <end position="153"/>
    </location>
</feature>
<dbReference type="RefSeq" id="WP_002391269.1">
    <property type="nucleotide sequence ID" value="NZ_GL454415.1"/>
</dbReference>
<dbReference type="SUPFAM" id="SSF51261">
    <property type="entry name" value="Duplicated hybrid motif"/>
    <property type="match status" value="1"/>
</dbReference>
<accession>A0A125W9P4</accession>
<dbReference type="PANTHER" id="PTHR21666:SF270">
    <property type="entry name" value="MUREIN HYDROLASE ACTIVATOR ENVC"/>
    <property type="match status" value="1"/>
</dbReference>
<evidence type="ECO:0000259" key="2">
    <source>
        <dbReference type="Pfam" id="PF01551"/>
    </source>
</evidence>
<dbReference type="AlphaFoldDB" id="A0A125W9P4"/>
<evidence type="ECO:0000313" key="3">
    <source>
        <dbReference type="EMBL" id="EFM83928.1"/>
    </source>
</evidence>
<protein>
    <submittedName>
        <fullName evidence="3">Peptidase, M23 family</fullName>
    </submittedName>
</protein>
<dbReference type="SMR" id="A0A125W9P4"/>
<dbReference type="CDD" id="cd12797">
    <property type="entry name" value="M23_peptidase"/>
    <property type="match status" value="1"/>
</dbReference>
<keyword evidence="1" id="KW-0732">Signal</keyword>
<dbReference type="InterPro" id="IPR011055">
    <property type="entry name" value="Dup_hybrid_motif"/>
</dbReference>
<proteinExistence type="predicted"/>
<reference evidence="3 4" key="1">
    <citation type="submission" date="2010-07" db="EMBL/GenBank/DDBJ databases">
        <authorList>
            <person name="Sid Ahmed O."/>
        </authorList>
    </citation>
    <scope>NUCLEOTIDE SEQUENCE [LARGE SCALE GENOMIC DNA]</scope>
    <source>
        <strain evidence="3 4">TX4248</strain>
    </source>
</reference>
<feature type="signal peptide" evidence="1">
    <location>
        <begin position="1"/>
        <end position="27"/>
    </location>
</feature>
<dbReference type="InterPro" id="IPR016047">
    <property type="entry name" value="M23ase_b-sheet_dom"/>
</dbReference>
<comment type="caution">
    <text evidence="3">The sequence shown here is derived from an EMBL/GenBank/DDBJ whole genome shotgun (WGS) entry which is preliminary data.</text>
</comment>
<feature type="chain" id="PRO_5007181633" evidence="1">
    <location>
        <begin position="28"/>
        <end position="343"/>
    </location>
</feature>
<dbReference type="HOGENOM" id="CLU_063012_0_0_9"/>
<organism evidence="3 4">
    <name type="scientific">Enterococcus faecalis TX4248</name>
    <dbReference type="NCBI Taxonomy" id="749495"/>
    <lineage>
        <taxon>Bacteria</taxon>
        <taxon>Bacillati</taxon>
        <taxon>Bacillota</taxon>
        <taxon>Bacilli</taxon>
        <taxon>Lactobacillales</taxon>
        <taxon>Enterococcaceae</taxon>
        <taxon>Enterococcus</taxon>
    </lineage>
</organism>
<dbReference type="PANTHER" id="PTHR21666">
    <property type="entry name" value="PEPTIDASE-RELATED"/>
    <property type="match status" value="1"/>
</dbReference>
<dbReference type="Gene3D" id="2.70.70.10">
    <property type="entry name" value="Glucose Permease (Domain IIA)"/>
    <property type="match status" value="1"/>
</dbReference>
<name>A0A125W9P4_ENTFL</name>
<dbReference type="InterPro" id="IPR050570">
    <property type="entry name" value="Cell_wall_metabolism_enzyme"/>
</dbReference>
<dbReference type="EMBL" id="AEBR01000009">
    <property type="protein sequence ID" value="EFM83928.1"/>
    <property type="molecule type" value="Genomic_DNA"/>
</dbReference>
<evidence type="ECO:0000313" key="4">
    <source>
        <dbReference type="Proteomes" id="UP000004846"/>
    </source>
</evidence>